<dbReference type="KEGG" id="som:SOMG_00584"/>
<sequence>MLEGLIAGLLNKILGSYVDNLDTKQLNIGVWGGRVSLQNLAIKPEALDKLGIPIKIVRGFIGNFILEMPWSDLQKKSLKVKIEDIYLLVRPQGKSSLTEQQLKEYQQNFKQEQLDSFEILRKNFREALDDVNSTATNSKKQSLLEFMIAKLTANLEVSVDRVHLHYDDDLSDSKHPFSLGVTLRSLRLHSTNDDFKGYLLPSDPLPENCIHKYLFVDYVSIYYLEKCMIPRTYSPEEIFAKLREAIPDCMQSPKFDYILKPMTVDGHFVLFRHPDDQIMQLRGTLSVEELSFAVSDVEFKSLLGIIDYFKLMLRQQLYMHFRPKVSPKDDPLAWFRYTALVVKDSIHQKQKQWAWKYFKSRRDDRILYMDIIRKRYLNEEVDRQGIYLQKAIEQRTNIYDLIKYRSRVHTSLLNEKNPGYLKLKKSAIQGWFDWAAAHIRNPRDDVSDTPRFTEEEQKQLFTSIEWSGQVYPNSVALNPDTCIAVFNIYIERGSFSILSKTEHKKITIIQQRFKGFETECLVRPRSFKLKVSLKDLDVLDGITNPKLPPNKVVFCKHSDGTNEGNLKIPKSYREHLFFLLFDSYSLDSKASSVLLVHLRTLIIIYNRTCVERLIEFFLPPRTKLEHVTEWSYSAAAKFMNLARQTRASLDYALEQHKTADMTIDLQAPLIVVRQVCSNFNSPTLFLDVGRIVAHTQLVDDQLIDKFRCLQSKQIDSELMEQLKNLMYDRFVISLFETRCLIAPNYDVGMSCLPVESDYHVLKECSLDISFEVSILQKATNLTKFRVFSHMKSAEIMFTDDQFKVLANMMSNLLPTFPSMETPFTTQQFLDAVKPPEFYDASESFQQTSQESSIKLANTRIIEFIAQEVFAFYFTVDGAVCSMCWRLNDKVIPIMRAFTTFSVELVVRKFDYHVLITLTDLTIKEFTYPSALCNNTLVAPSPNSSDEAAGKVVISYMSIDEDSPELHPIYEGVRITTGVALSDLRLNVVPSGFILIYDYILCSFTPLYNAYKVNEGTKISADDNESLKGESSSIKENANLRLNRINIHLYDREVNFSILNLENLKLHMEFRDSFSLQAHFYKAEVFKCLHDSATPQKILSIDNEDLCNLQYESYDVNKQTIKGQLQQDSSLDLSVGPVTINFNEEFFNTLYGFFVKYKKQKGLYDSVKYAPYYDLYGKENTQTYTKYEFHVRNPTIVYEGIISPNEQTKSSILVNIGSFAISNEAPKVSNKLRKSPFKMAINSVKISTSISNFKQRIQLSKNFDFELNFSYATELRTLSSILKIDAKTPKLEVDMCEPHHVLLWSFYNAATGFTGLDVYHSDKQLRNELAAALSRNGTTSALTIPEMTSYEFSIAVLYNFEKLRYNVFTDDEFEDLTHLMALHTVVDFSHIQAEQHMYASGRNYTEFSISEIQFYDVSRREHPTLNKTLQYPDKHHTLIIGSLDYATHMPKSNLVIEVDSPMVYVNFDYLYPLWSIFVHWHRAYYSTLKALNSRALTSKDASSQTEDCTLFYRITFVELCLVFIKDIEAPVPYILPANFGELLITQQSIMAVTANNVTLNAHTLGDNSRVATQLVDPFGFRFAYSLHKASNMQVMSNISLDFEALIIRSTYPDLLFLQKVLRGVYNFYYALYAVPLKEGEDLNIDEEDNQIFTDIPNTNSCSLFGIKICKEECSLTIDGIRILLISQLHDLPIVNLNVKPLKIDLNDWSSELNLNTHLELFMNFYNFANSHWEPFLEPWAFGFHLSRNPNTFKCALYLISRKKLELVITSQLLETLSFGFSKGVNEDLRASSETDAPYRIHNHTGHTVSIWADYEGSDNSYVRRLEDGKGTDWKFEEWRQMQDIMKQDGNRSCIGLHFENGIFDTLRRIRVNKVGEYVFPLTSENSPVKHYIVVDVSLSGEYVKHISLRSPLLLKNESMMEVEIILCDSVGHKKSPIYTIPPKQVCNLPIEAAYENFIHIRPISEFGYAWSLEPINWRLLTEKKKSVLSCSQLHQADKVPFCRFAVNAEYRNKQIASHYPYMHINITALLELRNLLPIDIQVKIVDKEANSTWMSKIDVGKCSYVHSVDISHVLLLQVQTSNSELVSSSFATIVTNNPEVYERDKYLTVTLQDGRKVKLGLKYVEVFPGIFHVEIFSPYVVINKTRTTLAIGPKSEYKKFAFSAVKLSEGTSDEAIPCLFSYWKNHGSRRCRLQCNSSQWSDPISFDAIGSVFEVDLPHKYIHDLVYKIGVFIETGPNGYSNTKVVTIASRFMIINNTRWTLSIAEPNEEATMEIQPNGEDFLKYITKTASPMIRVCCGDFYEWSSPFLIEEIGSIYLRLPTLEGERLIRAEITLDMATIFIYFIEENGTWPFYIRNETNLNFKFSQVNILDEENKKRNQTCEQKTHDLPSHSEVQYSWDYPSSLSKEIILQNRSNKCPTTLAEIGSLTPFKIKDESGVSTFISRDIIASGISKILILKPADMASMVAKPKFSSKVACEEQDFTLEQADSCIDLSVKFIMEGIGISLVCRNTQELAYITFHGVNFFYTESSTLRTFKLDIRWIQADNQLYGGIYPILLYPTILSQEDAMNDNSLLPTFHSMVALMKDDTYGVTYVKYATILLQELTIEIDEDFAFAAFEFMKDSMPHSFKPPEDLMFNTSLHIRIPNDLSSDIKVYFEILNLQPSQLHLSFVRTERINNANTSVSSHNPFVYFVNILSMAIGNINDAPVRLNALIMDNAHVSLRRLFELVKNHYEQEMLFQVHKIVGSADFLGNPVGLFTTITSGFADIFYEPFHGFIISEGSYELGIGFAKGTASFVKKTIFGLTDSMSKVTGTISRSLSVITMDQKFQTRRRTARIRNRPVHLLYGVTAGATSFYTGVRSGLSGLALQPVLGARRNGMPGFMKGLGKGMVGFTTKPLVGLFDFASSITEGARNTTTVFDERNIEKIRMSRLVHKDGVVHPFDLREALGQYWLKHLDNGRYFNEYYRAHIVIKSQQIVILTDRRVMFVRSKSLRCTKEFPLRKLQNAELRNDRKVALIMKKGTCYEFVVPQSTAREYIFRQIRDELSNLQHIIAYELELL</sequence>
<dbReference type="Pfam" id="PF12624">
    <property type="entry name" value="VPS13_N"/>
    <property type="match status" value="1"/>
</dbReference>
<dbReference type="PANTHER" id="PTHR16166">
    <property type="entry name" value="VACUOLAR PROTEIN SORTING-ASSOCIATED PROTEIN VPS13"/>
    <property type="match status" value="1"/>
</dbReference>
<evidence type="ECO:0000259" key="4">
    <source>
        <dbReference type="Pfam" id="PF12624"/>
    </source>
</evidence>
<dbReference type="EMBL" id="CP115611">
    <property type="protein sequence ID" value="WBW72722.1"/>
    <property type="molecule type" value="Genomic_DNA"/>
</dbReference>
<gene>
    <name evidence="8" type="primary">vps1301</name>
    <name evidence="8" type="ORF">SOMG_00584</name>
</gene>
<accession>A0AAF0AVP6</accession>
<feature type="domain" description="Intermembrane lipid transfer protein VPS13-like C-terminal" evidence="7">
    <location>
        <begin position="2927"/>
        <end position="3022"/>
    </location>
</feature>
<dbReference type="Proteomes" id="UP001212411">
    <property type="component" value="Chromosome 1"/>
</dbReference>
<dbReference type="InterPro" id="IPR056748">
    <property type="entry name" value="VPS13-like_C"/>
</dbReference>
<protein>
    <submittedName>
        <fullName evidence="8">Intermembrane lipid transfer protein, chorein family Vps13a</fullName>
    </submittedName>
</protein>
<dbReference type="Pfam" id="PF25036">
    <property type="entry name" value="VPS13_VAB"/>
    <property type="match status" value="1"/>
</dbReference>
<evidence type="ECO:0000256" key="2">
    <source>
        <dbReference type="ARBA" id="ARBA00022448"/>
    </source>
</evidence>
<evidence type="ECO:0000256" key="1">
    <source>
        <dbReference type="ARBA" id="ARBA00006545"/>
    </source>
</evidence>
<reference evidence="8 9" key="1">
    <citation type="journal article" date="2023" name="G3 (Bethesda)">
        <title>A high-quality reference genome for the fission yeast Schizosaccharomyces osmophilus.</title>
        <authorList>
            <person name="Jia G.S."/>
            <person name="Zhang W.C."/>
            <person name="Liang Y."/>
            <person name="Liu X.H."/>
            <person name="Rhind N."/>
            <person name="Pidoux A."/>
            <person name="Brysch-Herzberg M."/>
            <person name="Du L.L."/>
        </authorList>
    </citation>
    <scope>NUCLEOTIDE SEQUENCE [LARGE SCALE GENOMIC DNA]</scope>
    <source>
        <strain evidence="8 9">CBS 15793</strain>
    </source>
</reference>
<name>A0AAF0AVP6_9SCHI</name>
<dbReference type="PANTHER" id="PTHR16166:SF145">
    <property type="entry name" value="INTERMEMBRANE LIPID TRANSFER PROTEIN VPS1301"/>
    <property type="match status" value="1"/>
</dbReference>
<comment type="similarity">
    <text evidence="1">Belongs to the VPS13 family.</text>
</comment>
<keyword evidence="2" id="KW-0813">Transport</keyword>
<dbReference type="GO" id="GO:0045324">
    <property type="term" value="P:late endosome to vacuole transport"/>
    <property type="evidence" value="ECO:0007669"/>
    <property type="project" value="TreeGrafter"/>
</dbReference>
<dbReference type="GeneID" id="80874067"/>
<evidence type="ECO:0000259" key="7">
    <source>
        <dbReference type="Pfam" id="PF25037"/>
    </source>
</evidence>
<evidence type="ECO:0000256" key="3">
    <source>
        <dbReference type="ARBA" id="ARBA00023055"/>
    </source>
</evidence>
<organism evidence="8 9">
    <name type="scientific">Schizosaccharomyces osmophilus</name>
    <dbReference type="NCBI Taxonomy" id="2545709"/>
    <lineage>
        <taxon>Eukaryota</taxon>
        <taxon>Fungi</taxon>
        <taxon>Dikarya</taxon>
        <taxon>Ascomycota</taxon>
        <taxon>Taphrinomycotina</taxon>
        <taxon>Schizosaccharomycetes</taxon>
        <taxon>Schizosaccharomycetales</taxon>
        <taxon>Schizosaccharomycetaceae</taxon>
        <taxon>Schizosaccharomyces</taxon>
    </lineage>
</organism>
<dbReference type="InterPro" id="IPR009543">
    <property type="entry name" value="VPS13_VAB"/>
</dbReference>
<dbReference type="InterPro" id="IPR026854">
    <property type="entry name" value="VPS13_N"/>
</dbReference>
<dbReference type="GO" id="GO:0045053">
    <property type="term" value="P:protein retention in Golgi apparatus"/>
    <property type="evidence" value="ECO:0007669"/>
    <property type="project" value="TreeGrafter"/>
</dbReference>
<dbReference type="InterPro" id="IPR026847">
    <property type="entry name" value="VPS13"/>
</dbReference>
<dbReference type="GO" id="GO:0006623">
    <property type="term" value="P:protein targeting to vacuole"/>
    <property type="evidence" value="ECO:0007669"/>
    <property type="project" value="TreeGrafter"/>
</dbReference>
<feature type="domain" description="VPS13-like middle region" evidence="5">
    <location>
        <begin position="1048"/>
        <end position="1769"/>
    </location>
</feature>
<dbReference type="RefSeq" id="XP_056036965.1">
    <property type="nucleotide sequence ID" value="XM_056179378.1"/>
</dbReference>
<feature type="domain" description="Vacuolar protein sorting-associated protein 13 VPS13 adaptor binding" evidence="6">
    <location>
        <begin position="1836"/>
        <end position="2403"/>
    </location>
</feature>
<dbReference type="Pfam" id="PF25033">
    <property type="entry name" value="VPS13_M"/>
    <property type="match status" value="1"/>
</dbReference>
<dbReference type="GO" id="GO:0006869">
    <property type="term" value="P:lipid transport"/>
    <property type="evidence" value="ECO:0007669"/>
    <property type="project" value="UniProtKB-KW"/>
</dbReference>
<evidence type="ECO:0000313" key="9">
    <source>
        <dbReference type="Proteomes" id="UP001212411"/>
    </source>
</evidence>
<feature type="domain" description="Chorein N-terminal" evidence="4">
    <location>
        <begin position="1"/>
        <end position="854"/>
    </location>
</feature>
<keyword evidence="9" id="KW-1185">Reference proteome</keyword>
<evidence type="ECO:0000259" key="5">
    <source>
        <dbReference type="Pfam" id="PF25033"/>
    </source>
</evidence>
<dbReference type="InterPro" id="IPR056747">
    <property type="entry name" value="VPS13-like_M"/>
</dbReference>
<dbReference type="GO" id="GO:0007005">
    <property type="term" value="P:mitochondrion organization"/>
    <property type="evidence" value="ECO:0007669"/>
    <property type="project" value="TreeGrafter"/>
</dbReference>
<proteinExistence type="inferred from homology"/>
<keyword evidence="3" id="KW-0445">Lipid transport</keyword>
<dbReference type="Pfam" id="PF25037">
    <property type="entry name" value="VPS13_C"/>
    <property type="match status" value="1"/>
</dbReference>
<evidence type="ECO:0000259" key="6">
    <source>
        <dbReference type="Pfam" id="PF25036"/>
    </source>
</evidence>
<evidence type="ECO:0000313" key="8">
    <source>
        <dbReference type="EMBL" id="WBW72722.1"/>
    </source>
</evidence>